<sequence>MSAPEPGDTLVGAALKVLRVGDPWQKAEFTHRAVALWRSGDISQVSAGPAESAAAPDRPHRLDDKVKLVAPRDMPKLGKGGTLASRQALLHSLVHIESWAVDLSWDILAVSMTCAAAAAAGAAAAAAAAAILQHIESWAVDLFWDILAVSMTCAAAAAAGAAAAAASAATMQHIESWAVDLSWDIIARFGSDPSYQLPREFFDDFVQVAAEECSHFCSLAERLEAIGSHYGALPAHDGLWESASATAHSLPARLAVEHCVHEARGLDVLPGTVAKFRGNGDEETAALLWDVIYAEEISHCAAGVRWLKHLHKVATSHQPAAAAAAVTDASGPDQQLHQQQQPDALNSSSTAAAAAAAAGADWAADARKYDTVEAWFHSLIRSHFKGSLKPPFNEAARKMAGFGPEWYLPLSTEAAPPAAAAAVTAAAAEAKPEAAASAAAVL</sequence>
<keyword evidence="3" id="KW-1185">Reference proteome</keyword>
<evidence type="ECO:0000256" key="1">
    <source>
        <dbReference type="SAM" id="MobiDB-lite"/>
    </source>
</evidence>
<dbReference type="AlphaFoldDB" id="A0A383VR75"/>
<dbReference type="STRING" id="3088.A0A383VR75"/>
<evidence type="ECO:0000313" key="3">
    <source>
        <dbReference type="Proteomes" id="UP000256970"/>
    </source>
</evidence>
<gene>
    <name evidence="2" type="ORF">BQ4739_LOCUS7685</name>
</gene>
<dbReference type="PANTHER" id="PTHR42782:SF2">
    <property type="entry name" value="3-OXOACYL-[ACYL-CARRIER-PROTEIN] SYNTHASE-LIKE PROTEIN"/>
    <property type="match status" value="1"/>
</dbReference>
<organism evidence="2 3">
    <name type="scientific">Tetradesmus obliquus</name>
    <name type="common">Green alga</name>
    <name type="synonym">Acutodesmus obliquus</name>
    <dbReference type="NCBI Taxonomy" id="3088"/>
    <lineage>
        <taxon>Eukaryota</taxon>
        <taxon>Viridiplantae</taxon>
        <taxon>Chlorophyta</taxon>
        <taxon>core chlorophytes</taxon>
        <taxon>Chlorophyceae</taxon>
        <taxon>CS clade</taxon>
        <taxon>Sphaeropleales</taxon>
        <taxon>Scenedesmaceae</taxon>
        <taxon>Tetradesmus</taxon>
    </lineage>
</organism>
<name>A0A383VR75_TETOB</name>
<evidence type="ECO:0008006" key="4">
    <source>
        <dbReference type="Google" id="ProtNLM"/>
    </source>
</evidence>
<proteinExistence type="predicted"/>
<feature type="region of interest" description="Disordered" evidence="1">
    <location>
        <begin position="323"/>
        <end position="350"/>
    </location>
</feature>
<dbReference type="Proteomes" id="UP000256970">
    <property type="component" value="Unassembled WGS sequence"/>
</dbReference>
<reference evidence="2 3" key="1">
    <citation type="submission" date="2016-10" db="EMBL/GenBank/DDBJ databases">
        <authorList>
            <person name="Cai Z."/>
        </authorList>
    </citation>
    <scope>NUCLEOTIDE SEQUENCE [LARGE SCALE GENOMIC DNA]</scope>
</reference>
<accession>A0A383VR75</accession>
<evidence type="ECO:0000313" key="2">
    <source>
        <dbReference type="EMBL" id="SZX67272.1"/>
    </source>
</evidence>
<dbReference type="InterPro" id="IPR007402">
    <property type="entry name" value="DUF455"/>
</dbReference>
<protein>
    <recommendedName>
        <fullName evidence="4">DUF455-domain-containing protein</fullName>
    </recommendedName>
</protein>
<dbReference type="CDD" id="cd00657">
    <property type="entry name" value="Ferritin_like"/>
    <property type="match status" value="1"/>
</dbReference>
<dbReference type="InterPro" id="IPR009078">
    <property type="entry name" value="Ferritin-like_SF"/>
</dbReference>
<dbReference type="PANTHER" id="PTHR42782">
    <property type="entry name" value="SI:CH73-314G15.3"/>
    <property type="match status" value="1"/>
</dbReference>
<dbReference type="Pfam" id="PF04305">
    <property type="entry name" value="DUF455"/>
    <property type="match status" value="2"/>
</dbReference>
<dbReference type="SUPFAM" id="SSF47240">
    <property type="entry name" value="Ferritin-like"/>
    <property type="match status" value="1"/>
</dbReference>
<dbReference type="EMBL" id="FNXT01000783">
    <property type="protein sequence ID" value="SZX67272.1"/>
    <property type="molecule type" value="Genomic_DNA"/>
</dbReference>